<keyword evidence="3" id="KW-1185">Reference proteome</keyword>
<dbReference type="AlphaFoldDB" id="A0A0D2DM37"/>
<dbReference type="Pfam" id="PF13602">
    <property type="entry name" value="ADH_zinc_N_2"/>
    <property type="match status" value="1"/>
</dbReference>
<proteinExistence type="predicted"/>
<evidence type="ECO:0000313" key="2">
    <source>
        <dbReference type="EMBL" id="KIW63427.1"/>
    </source>
</evidence>
<evidence type="ECO:0000259" key="1">
    <source>
        <dbReference type="SMART" id="SM00829"/>
    </source>
</evidence>
<gene>
    <name evidence="2" type="ORF">PV04_10267</name>
</gene>
<dbReference type="GO" id="GO:0016491">
    <property type="term" value="F:oxidoreductase activity"/>
    <property type="evidence" value="ECO:0007669"/>
    <property type="project" value="InterPro"/>
</dbReference>
<sequence length="372" mass="40371">MSKPCAIRLQQIFNSCQHPLTRTMSTTTLPSTMRALLHNQKTQSLSIGMTPLPTPSPTQYLVKTHAVALTNGELLWPRPEELTTSTPGVEFVAKVVTSPSLTAKFQPGDEVYGRVQYPNPGAAREYTLSDDAELALRPKNLSVAEAATIPVSALTAWQALFEHFNLPPPPSSSSSNATPAAANGTTQKRILITNASGGVGIWAVQLAKLIGLYVIGTTGTQNVDFVRSLGADEVLDYRETNIRSWATEGEAEAPHSRKVDLLFDCIGGSSLEQAWHAVNPHGQVLSIVPPADMQWKWDLDRPEGVHGSVSGRFFVMHPSGEQLGEITRLLELGKVRPVVDSVYGLEEFEEAFDRLRGGRTRGKVVLSVDGPE</sequence>
<dbReference type="EMBL" id="KN846962">
    <property type="protein sequence ID" value="KIW63427.1"/>
    <property type="molecule type" value="Genomic_DNA"/>
</dbReference>
<dbReference type="STRING" id="5601.A0A0D2DM37"/>
<accession>A0A0D2DM37</accession>
<dbReference type="InterPro" id="IPR050700">
    <property type="entry name" value="YIM1/Zinc_Alcohol_DH_Fams"/>
</dbReference>
<dbReference type="GO" id="GO:0005739">
    <property type="term" value="C:mitochondrion"/>
    <property type="evidence" value="ECO:0007669"/>
    <property type="project" value="TreeGrafter"/>
</dbReference>
<dbReference type="InterPro" id="IPR020843">
    <property type="entry name" value="ER"/>
</dbReference>
<dbReference type="CDD" id="cd05289">
    <property type="entry name" value="MDR_like_2"/>
    <property type="match status" value="1"/>
</dbReference>
<dbReference type="Gene3D" id="3.90.180.10">
    <property type="entry name" value="Medium-chain alcohol dehydrogenases, catalytic domain"/>
    <property type="match status" value="1"/>
</dbReference>
<reference evidence="2 3" key="1">
    <citation type="submission" date="2015-01" db="EMBL/GenBank/DDBJ databases">
        <title>The Genome Sequence of Capronia semiimmersa CBS27337.</title>
        <authorList>
            <consortium name="The Broad Institute Genomics Platform"/>
            <person name="Cuomo C."/>
            <person name="de Hoog S."/>
            <person name="Gorbushina A."/>
            <person name="Stielow B."/>
            <person name="Teixiera M."/>
            <person name="Abouelleil A."/>
            <person name="Chapman S.B."/>
            <person name="Priest M."/>
            <person name="Young S.K."/>
            <person name="Wortman J."/>
            <person name="Nusbaum C."/>
            <person name="Birren B."/>
        </authorList>
    </citation>
    <scope>NUCLEOTIDE SEQUENCE [LARGE SCALE GENOMIC DNA]</scope>
    <source>
        <strain evidence="2 3">CBS 27337</strain>
    </source>
</reference>
<name>A0A0D2DM37_9EURO</name>
<dbReference type="SMART" id="SM00829">
    <property type="entry name" value="PKS_ER"/>
    <property type="match status" value="1"/>
</dbReference>
<dbReference type="SUPFAM" id="SSF51735">
    <property type="entry name" value="NAD(P)-binding Rossmann-fold domains"/>
    <property type="match status" value="1"/>
</dbReference>
<dbReference type="Proteomes" id="UP000054266">
    <property type="component" value="Unassembled WGS sequence"/>
</dbReference>
<dbReference type="PANTHER" id="PTHR11695">
    <property type="entry name" value="ALCOHOL DEHYDROGENASE RELATED"/>
    <property type="match status" value="1"/>
</dbReference>
<protein>
    <recommendedName>
        <fullName evidence="1">Enoyl reductase (ER) domain-containing protein</fullName>
    </recommendedName>
</protein>
<feature type="domain" description="Enoyl reductase (ER)" evidence="1">
    <location>
        <begin position="41"/>
        <end position="366"/>
    </location>
</feature>
<dbReference type="SUPFAM" id="SSF50129">
    <property type="entry name" value="GroES-like"/>
    <property type="match status" value="1"/>
</dbReference>
<evidence type="ECO:0000313" key="3">
    <source>
        <dbReference type="Proteomes" id="UP000054266"/>
    </source>
</evidence>
<dbReference type="PANTHER" id="PTHR11695:SF647">
    <property type="entry name" value="ENOYL REDUCTASE (ER) DOMAIN-CONTAINING PROTEIN"/>
    <property type="match status" value="1"/>
</dbReference>
<dbReference type="InterPro" id="IPR036291">
    <property type="entry name" value="NAD(P)-bd_dom_sf"/>
</dbReference>
<dbReference type="Gene3D" id="3.40.50.720">
    <property type="entry name" value="NAD(P)-binding Rossmann-like Domain"/>
    <property type="match status" value="1"/>
</dbReference>
<dbReference type="InterPro" id="IPR011032">
    <property type="entry name" value="GroES-like_sf"/>
</dbReference>
<dbReference type="HOGENOM" id="CLU_026673_3_3_1"/>
<organism evidence="2 3">
    <name type="scientific">Phialophora macrospora</name>
    <dbReference type="NCBI Taxonomy" id="1851006"/>
    <lineage>
        <taxon>Eukaryota</taxon>
        <taxon>Fungi</taxon>
        <taxon>Dikarya</taxon>
        <taxon>Ascomycota</taxon>
        <taxon>Pezizomycotina</taxon>
        <taxon>Eurotiomycetes</taxon>
        <taxon>Chaetothyriomycetidae</taxon>
        <taxon>Chaetothyriales</taxon>
        <taxon>Herpotrichiellaceae</taxon>
        <taxon>Phialophora</taxon>
    </lineage>
</organism>